<evidence type="ECO:0000313" key="2">
    <source>
        <dbReference type="EMBL" id="QDV54901.1"/>
    </source>
</evidence>
<keyword evidence="1 2" id="KW-0378">Hydrolase</keyword>
<dbReference type="Gene3D" id="3.75.10.10">
    <property type="entry name" value="L-arginine/glycine Amidinotransferase, Chain A"/>
    <property type="match status" value="1"/>
</dbReference>
<dbReference type="GO" id="GO:0004668">
    <property type="term" value="F:protein-arginine deiminase activity"/>
    <property type="evidence" value="ECO:0007669"/>
    <property type="project" value="InterPro"/>
</dbReference>
<dbReference type="GO" id="GO:0047632">
    <property type="term" value="F:agmatine deiminase activity"/>
    <property type="evidence" value="ECO:0007669"/>
    <property type="project" value="UniProtKB-EC"/>
</dbReference>
<accession>A0A518IP82</accession>
<protein>
    <submittedName>
        <fullName evidence="2">Agmatine deiminase</fullName>
        <ecNumber evidence="2">3.5.3.12</ecNumber>
    </submittedName>
</protein>
<dbReference type="Proteomes" id="UP000316770">
    <property type="component" value="Chromosome"/>
</dbReference>
<keyword evidence="3" id="KW-1185">Reference proteome</keyword>
<dbReference type="AlphaFoldDB" id="A0A518IP82"/>
<organism evidence="2 3">
    <name type="scientific">Rosistilla oblonga</name>
    <dbReference type="NCBI Taxonomy" id="2527990"/>
    <lineage>
        <taxon>Bacteria</taxon>
        <taxon>Pseudomonadati</taxon>
        <taxon>Planctomycetota</taxon>
        <taxon>Planctomycetia</taxon>
        <taxon>Pirellulales</taxon>
        <taxon>Pirellulaceae</taxon>
        <taxon>Rosistilla</taxon>
    </lineage>
</organism>
<dbReference type="RefSeq" id="WP_197453024.1">
    <property type="nucleotide sequence ID" value="NZ_CP036318.1"/>
</dbReference>
<dbReference type="EC" id="3.5.3.12" evidence="2"/>
<sequence length="382" mass="42199">MQEINRRDFVSRPIGLAATLACSRFLEAAEDPMLSAMPNYRSTAVELISQSTPVEDGYYYPAEWQPHESTIMVLPAPQNWNGLGIPMAHVRSQWANVANKLSEYEPVLMVVRPEDRSVAQRLMSREIELLELPVNDGWSRDSGPMVLVNPQGERRVAGFTFNGWGGKFPPFADDALLKARLCEHLDLPMYPIDLVLEGGAVAVDGEGTLITTEQCLLNPNRNSKLDRVSVERLLNQSLGTTKVIWLGDGLTPDPVTDGHIDGLAAFVEPGVVLLHTTDDRQDPNYRICQDAKQRLQAATDAKGKALQVIEMPMHADLSHMNFYIANDCVLVPTSDKRRENRRALAILKEAFPDRDVVAINSSILGEGGGGIHCITQQVPKAK</sequence>
<dbReference type="InterPro" id="IPR007466">
    <property type="entry name" value="Peptidyl-Arg-deiminase_porph"/>
</dbReference>
<reference evidence="2 3" key="1">
    <citation type="submission" date="2019-02" db="EMBL/GenBank/DDBJ databases">
        <title>Deep-cultivation of Planctomycetes and their phenomic and genomic characterization uncovers novel biology.</title>
        <authorList>
            <person name="Wiegand S."/>
            <person name="Jogler M."/>
            <person name="Boedeker C."/>
            <person name="Pinto D."/>
            <person name="Vollmers J."/>
            <person name="Rivas-Marin E."/>
            <person name="Kohn T."/>
            <person name="Peeters S.H."/>
            <person name="Heuer A."/>
            <person name="Rast P."/>
            <person name="Oberbeckmann S."/>
            <person name="Bunk B."/>
            <person name="Jeske O."/>
            <person name="Meyerdierks A."/>
            <person name="Storesund J.E."/>
            <person name="Kallscheuer N."/>
            <person name="Luecker S."/>
            <person name="Lage O.M."/>
            <person name="Pohl T."/>
            <person name="Merkel B.J."/>
            <person name="Hornburger P."/>
            <person name="Mueller R.-W."/>
            <person name="Bruemmer F."/>
            <person name="Labrenz M."/>
            <person name="Spormann A.M."/>
            <person name="Op den Camp H."/>
            <person name="Overmann J."/>
            <person name="Amann R."/>
            <person name="Jetten M.S.M."/>
            <person name="Mascher T."/>
            <person name="Medema M.H."/>
            <person name="Devos D.P."/>
            <person name="Kaster A.-K."/>
            <person name="Ovreas L."/>
            <person name="Rohde M."/>
            <person name="Galperin M.Y."/>
            <person name="Jogler C."/>
        </authorList>
    </citation>
    <scope>NUCLEOTIDE SEQUENCE [LARGE SCALE GENOMIC DNA]</scope>
    <source>
        <strain evidence="2 3">Mal33</strain>
    </source>
</reference>
<dbReference type="EMBL" id="CP036318">
    <property type="protein sequence ID" value="QDV54901.1"/>
    <property type="molecule type" value="Genomic_DNA"/>
</dbReference>
<dbReference type="Pfam" id="PF04371">
    <property type="entry name" value="PAD_porph"/>
    <property type="match status" value="1"/>
</dbReference>
<gene>
    <name evidence="2" type="primary">aguA_1</name>
    <name evidence="2" type="ORF">Mal33_08660</name>
</gene>
<dbReference type="GO" id="GO:0009446">
    <property type="term" value="P:putrescine biosynthetic process"/>
    <property type="evidence" value="ECO:0007669"/>
    <property type="project" value="InterPro"/>
</dbReference>
<dbReference type="SUPFAM" id="SSF55909">
    <property type="entry name" value="Pentein"/>
    <property type="match status" value="1"/>
</dbReference>
<evidence type="ECO:0000313" key="3">
    <source>
        <dbReference type="Proteomes" id="UP000316770"/>
    </source>
</evidence>
<name>A0A518IP82_9BACT</name>
<dbReference type="PANTHER" id="PTHR31377">
    <property type="entry name" value="AGMATINE DEIMINASE-RELATED"/>
    <property type="match status" value="1"/>
</dbReference>
<dbReference type="PANTHER" id="PTHR31377:SF0">
    <property type="entry name" value="AGMATINE DEIMINASE-RELATED"/>
    <property type="match status" value="1"/>
</dbReference>
<proteinExistence type="predicted"/>
<evidence type="ECO:0000256" key="1">
    <source>
        <dbReference type="ARBA" id="ARBA00022801"/>
    </source>
</evidence>